<dbReference type="PROSITE" id="PS50893">
    <property type="entry name" value="ABC_TRANSPORTER_2"/>
    <property type="match status" value="1"/>
</dbReference>
<evidence type="ECO:0000256" key="7">
    <source>
        <dbReference type="ARBA" id="ARBA00023136"/>
    </source>
</evidence>
<keyword evidence="5" id="KW-0547">Nucleotide-binding</keyword>
<dbReference type="PANTHER" id="PTHR43297:SF2">
    <property type="entry name" value="DIPEPTIDE TRANSPORT ATP-BINDING PROTEIN DPPD"/>
    <property type="match status" value="1"/>
</dbReference>
<accession>A0ABV7QIN6</accession>
<dbReference type="RefSeq" id="WP_377873837.1">
    <property type="nucleotide sequence ID" value="NZ_JBHMAY010000060.1"/>
</dbReference>
<dbReference type="Proteomes" id="UP001595764">
    <property type="component" value="Unassembled WGS sequence"/>
</dbReference>
<comment type="similarity">
    <text evidence="2">Belongs to the ABC transporter superfamily.</text>
</comment>
<dbReference type="InterPro" id="IPR017871">
    <property type="entry name" value="ABC_transporter-like_CS"/>
</dbReference>
<dbReference type="GO" id="GO:0005524">
    <property type="term" value="F:ATP binding"/>
    <property type="evidence" value="ECO:0007669"/>
    <property type="project" value="UniProtKB-KW"/>
</dbReference>
<keyword evidence="4" id="KW-1003">Cell membrane</keyword>
<sequence length="321" mass="34510">MNVVECNDLHVWFDLPGGGQVHPVNGVSFSLAPSERYGLVGESGCGKSTTILALLGLLPPTATVAGSVSIAGTEILAGGEESMRGHRWRDIAMVFQGAMNALNPVKTVGWQIAEPMRAHGIARRAKARERARELLELVGIPAAAADRYPHEFSGGMRQRLSIAMALACEPKVLLADEPTTALDVMVQAQILELLTWLTDELGMALVLVTHDLPLVSQFCHRAAVMYAGKMVEEGPADQLSWESQHPYTRLLFSATPDLYGDEPVVSIPGAPPRLDTEIVGCPFRPRCDVPMDRCAAELPLLTTAGPGHRAACFRTESVVTA</sequence>
<dbReference type="InterPro" id="IPR013563">
    <property type="entry name" value="Oligopep_ABC_C"/>
</dbReference>
<keyword evidence="3" id="KW-0813">Transport</keyword>
<evidence type="ECO:0000313" key="10">
    <source>
        <dbReference type="Proteomes" id="UP001595764"/>
    </source>
</evidence>
<dbReference type="NCBIfam" id="TIGR01727">
    <property type="entry name" value="oligo_HPY"/>
    <property type="match status" value="1"/>
</dbReference>
<dbReference type="Gene3D" id="3.40.50.300">
    <property type="entry name" value="P-loop containing nucleotide triphosphate hydrolases"/>
    <property type="match status" value="1"/>
</dbReference>
<dbReference type="PANTHER" id="PTHR43297">
    <property type="entry name" value="OLIGOPEPTIDE TRANSPORT ATP-BINDING PROTEIN APPD"/>
    <property type="match status" value="1"/>
</dbReference>
<dbReference type="InterPro" id="IPR050388">
    <property type="entry name" value="ABC_Ni/Peptide_Import"/>
</dbReference>
<feature type="domain" description="ABC transporter" evidence="8">
    <location>
        <begin position="4"/>
        <end position="252"/>
    </location>
</feature>
<gene>
    <name evidence="9" type="ORF">ACFORO_21090</name>
</gene>
<dbReference type="SUPFAM" id="SSF52540">
    <property type="entry name" value="P-loop containing nucleoside triphosphate hydrolases"/>
    <property type="match status" value="1"/>
</dbReference>
<reference evidence="10" key="1">
    <citation type="journal article" date="2019" name="Int. J. Syst. Evol. Microbiol.">
        <title>The Global Catalogue of Microorganisms (GCM) 10K type strain sequencing project: providing services to taxonomists for standard genome sequencing and annotation.</title>
        <authorList>
            <consortium name="The Broad Institute Genomics Platform"/>
            <consortium name="The Broad Institute Genome Sequencing Center for Infectious Disease"/>
            <person name="Wu L."/>
            <person name="Ma J."/>
        </authorList>
    </citation>
    <scope>NUCLEOTIDE SEQUENCE [LARGE SCALE GENOMIC DNA]</scope>
    <source>
        <strain evidence="10">CGMCC 4.7682</strain>
    </source>
</reference>
<dbReference type="CDD" id="cd03257">
    <property type="entry name" value="ABC_NikE_OppD_transporters"/>
    <property type="match status" value="1"/>
</dbReference>
<proteinExistence type="inferred from homology"/>
<comment type="subcellular location">
    <subcellularLocation>
        <location evidence="1">Cell membrane</location>
        <topology evidence="1">Peripheral membrane protein</topology>
    </subcellularLocation>
</comment>
<dbReference type="Pfam" id="PF08352">
    <property type="entry name" value="oligo_HPY"/>
    <property type="match status" value="1"/>
</dbReference>
<dbReference type="EMBL" id="JBHRWI010000024">
    <property type="protein sequence ID" value="MFC3512677.1"/>
    <property type="molecule type" value="Genomic_DNA"/>
</dbReference>
<evidence type="ECO:0000256" key="5">
    <source>
        <dbReference type="ARBA" id="ARBA00022741"/>
    </source>
</evidence>
<evidence type="ECO:0000256" key="1">
    <source>
        <dbReference type="ARBA" id="ARBA00004202"/>
    </source>
</evidence>
<dbReference type="InterPro" id="IPR027417">
    <property type="entry name" value="P-loop_NTPase"/>
</dbReference>
<evidence type="ECO:0000313" key="9">
    <source>
        <dbReference type="EMBL" id="MFC3512677.1"/>
    </source>
</evidence>
<dbReference type="PROSITE" id="PS00211">
    <property type="entry name" value="ABC_TRANSPORTER_1"/>
    <property type="match status" value="1"/>
</dbReference>
<comment type="caution">
    <text evidence="9">The sequence shown here is derived from an EMBL/GenBank/DDBJ whole genome shotgun (WGS) entry which is preliminary data.</text>
</comment>
<evidence type="ECO:0000259" key="8">
    <source>
        <dbReference type="PROSITE" id="PS50893"/>
    </source>
</evidence>
<name>A0ABV7QIN6_9PSEU</name>
<evidence type="ECO:0000256" key="3">
    <source>
        <dbReference type="ARBA" id="ARBA00022448"/>
    </source>
</evidence>
<keyword evidence="7" id="KW-0472">Membrane</keyword>
<keyword evidence="10" id="KW-1185">Reference proteome</keyword>
<dbReference type="InterPro" id="IPR003593">
    <property type="entry name" value="AAA+_ATPase"/>
</dbReference>
<dbReference type="SMART" id="SM00382">
    <property type="entry name" value="AAA"/>
    <property type="match status" value="1"/>
</dbReference>
<evidence type="ECO:0000256" key="6">
    <source>
        <dbReference type="ARBA" id="ARBA00022840"/>
    </source>
</evidence>
<organism evidence="9 10">
    <name type="scientific">Amycolatopsis halotolerans</name>
    <dbReference type="NCBI Taxonomy" id="330083"/>
    <lineage>
        <taxon>Bacteria</taxon>
        <taxon>Bacillati</taxon>
        <taxon>Actinomycetota</taxon>
        <taxon>Actinomycetes</taxon>
        <taxon>Pseudonocardiales</taxon>
        <taxon>Pseudonocardiaceae</taxon>
        <taxon>Amycolatopsis</taxon>
    </lineage>
</organism>
<evidence type="ECO:0000256" key="4">
    <source>
        <dbReference type="ARBA" id="ARBA00022475"/>
    </source>
</evidence>
<evidence type="ECO:0000256" key="2">
    <source>
        <dbReference type="ARBA" id="ARBA00005417"/>
    </source>
</evidence>
<protein>
    <submittedName>
        <fullName evidence="9">ABC transporter ATP-binding protein</fullName>
    </submittedName>
</protein>
<dbReference type="InterPro" id="IPR003439">
    <property type="entry name" value="ABC_transporter-like_ATP-bd"/>
</dbReference>
<keyword evidence="6 9" id="KW-0067">ATP-binding</keyword>
<dbReference type="Pfam" id="PF00005">
    <property type="entry name" value="ABC_tran"/>
    <property type="match status" value="1"/>
</dbReference>